<dbReference type="InterPro" id="IPR024181">
    <property type="entry name" value="Chemotax_regulator_CheV"/>
</dbReference>
<dbReference type="GO" id="GO:0000160">
    <property type="term" value="P:phosphorelay signal transduction system"/>
    <property type="evidence" value="ECO:0007669"/>
    <property type="project" value="InterPro"/>
</dbReference>
<evidence type="ECO:0000313" key="2">
    <source>
        <dbReference type="Proteomes" id="UP000029558"/>
    </source>
</evidence>
<dbReference type="Gene3D" id="2.40.50.180">
    <property type="entry name" value="CheA-289, Domain 4"/>
    <property type="match status" value="1"/>
</dbReference>
<protein>
    <submittedName>
        <fullName evidence="1">Response regulator</fullName>
    </submittedName>
</protein>
<dbReference type="InterPro" id="IPR036061">
    <property type="entry name" value="CheW-like_dom_sf"/>
</dbReference>
<name>A0A1L6T9W8_PISSA</name>
<dbReference type="Proteomes" id="UP000029558">
    <property type="component" value="Chromosome"/>
</dbReference>
<dbReference type="PROSITE" id="PS50110">
    <property type="entry name" value="RESPONSE_REGULATORY"/>
    <property type="match status" value="1"/>
</dbReference>
<dbReference type="Pfam" id="PF01584">
    <property type="entry name" value="CheW"/>
    <property type="match status" value="1"/>
</dbReference>
<accession>A0A1L6T9W8</accession>
<dbReference type="PIRSF" id="PIRSF002867">
    <property type="entry name" value="CheV"/>
    <property type="match status" value="1"/>
</dbReference>
<sequence>MPDILASVDARTQLVGHNRLEILLFHLDSQLFGINVFKIREVINVPPLTQLPNSHKAVIGATSIRGTTMPVIDLNKAVNDEYTYDLEDKVLIITEYNRSVQGLVVYKVDHIVNASWESIVPPPPATGRDHYITGIAKDLAQVDNRLVELLDVERVLGDIHDVRAKFKTDDLDDMIKKVAHKYTVLVADDSSVARRHVKQVLDQIGVNVIMTNDGQHALDILEHDIPRTAGDVSRKYLMLISDVEMPEMDGYSLIKNCREHPGLKNLFIMLNTSITSVFNELDSKEVGCNEFVGKIDPHKIYNVVKEQIQIRINKANKQ</sequence>
<dbReference type="Gene3D" id="2.30.30.40">
    <property type="entry name" value="SH3 Domains"/>
    <property type="match status" value="1"/>
</dbReference>
<dbReference type="InterPro" id="IPR011006">
    <property type="entry name" value="CheY-like_superfamily"/>
</dbReference>
<dbReference type="SUPFAM" id="SSF52172">
    <property type="entry name" value="CheY-like"/>
    <property type="match status" value="1"/>
</dbReference>
<evidence type="ECO:0000313" key="1">
    <source>
        <dbReference type="EMBL" id="ALB21844.1"/>
    </source>
</evidence>
<proteinExistence type="predicted"/>
<dbReference type="OrthoDB" id="9811749at2"/>
<dbReference type="AlphaFoldDB" id="A0A1L6T9W8"/>
<dbReference type="PANTHER" id="PTHR47233:SF3">
    <property type="entry name" value="CHEMOTAXIS PROTEIN CHEV"/>
    <property type="match status" value="1"/>
</dbReference>
<dbReference type="EMBL" id="CP012508">
    <property type="protein sequence ID" value="ALB21844.1"/>
    <property type="molecule type" value="Genomic_DNA"/>
</dbReference>
<dbReference type="InterPro" id="IPR002545">
    <property type="entry name" value="CheW-lke_dom"/>
</dbReference>
<reference evidence="1 2" key="1">
    <citation type="journal article" date="2014" name="Genome Announc.">
        <title>Comparative Genome Analysis of Two Isolates of the Fish Pathogen Piscirickettsia salmonis from Different Hosts Reveals Major Differences in Virulence-Associated Secretion Systems.</title>
        <authorList>
            <person name="Bohle H."/>
            <person name="Henriquez P."/>
            <person name="Grothusen H."/>
            <person name="Navas E."/>
            <person name="Sandoval A."/>
            <person name="Bustamante F."/>
            <person name="Bustos P."/>
            <person name="Mancilla M."/>
        </authorList>
    </citation>
    <scope>NUCLEOTIDE SEQUENCE [LARGE SCALE GENOMIC DNA]</scope>
    <source>
        <strain evidence="2">B1-32597</strain>
    </source>
</reference>
<gene>
    <name evidence="1" type="ORF">KU39_660</name>
</gene>
<dbReference type="SMART" id="SM00448">
    <property type="entry name" value="REC"/>
    <property type="match status" value="1"/>
</dbReference>
<dbReference type="Pfam" id="PF00072">
    <property type="entry name" value="Response_reg"/>
    <property type="match status" value="1"/>
</dbReference>
<dbReference type="Gene3D" id="3.40.50.2300">
    <property type="match status" value="1"/>
</dbReference>
<dbReference type="PANTHER" id="PTHR47233">
    <property type="entry name" value="CHEMOTAXIS PROTEIN CHEV"/>
    <property type="match status" value="1"/>
</dbReference>
<dbReference type="GO" id="GO:0006935">
    <property type="term" value="P:chemotaxis"/>
    <property type="evidence" value="ECO:0007669"/>
    <property type="project" value="InterPro"/>
</dbReference>
<dbReference type="PROSITE" id="PS50851">
    <property type="entry name" value="CHEW"/>
    <property type="match status" value="1"/>
</dbReference>
<dbReference type="RefSeq" id="WP_027243185.1">
    <property type="nucleotide sequence ID" value="NZ_CP012508.1"/>
</dbReference>
<dbReference type="InterPro" id="IPR001789">
    <property type="entry name" value="Sig_transdc_resp-reg_receiver"/>
</dbReference>
<dbReference type="SMART" id="SM00260">
    <property type="entry name" value="CheW"/>
    <property type="match status" value="1"/>
</dbReference>
<organism evidence="1 2">
    <name type="scientific">Piscirickettsia salmonis</name>
    <dbReference type="NCBI Taxonomy" id="1238"/>
    <lineage>
        <taxon>Bacteria</taxon>
        <taxon>Pseudomonadati</taxon>
        <taxon>Pseudomonadota</taxon>
        <taxon>Gammaproteobacteria</taxon>
        <taxon>Thiotrichales</taxon>
        <taxon>Piscirickettsiaceae</taxon>
        <taxon>Piscirickettsia</taxon>
    </lineage>
</organism>
<dbReference type="SUPFAM" id="SSF50341">
    <property type="entry name" value="CheW-like"/>
    <property type="match status" value="1"/>
</dbReference>